<dbReference type="GO" id="GO:0019185">
    <property type="term" value="C:snRNA-activating protein complex"/>
    <property type="evidence" value="ECO:0007669"/>
    <property type="project" value="TreeGrafter"/>
</dbReference>
<dbReference type="CDD" id="cd00167">
    <property type="entry name" value="SANT"/>
    <property type="match status" value="1"/>
</dbReference>
<feature type="domain" description="Myb-like" evidence="8">
    <location>
        <begin position="255"/>
        <end position="306"/>
    </location>
</feature>
<reference evidence="12" key="1">
    <citation type="submission" date="2011-08" db="EMBL/GenBank/DDBJ databases">
        <authorList>
            <person name="Rombauts S."/>
        </authorList>
    </citation>
    <scope>NUCLEOTIDE SEQUENCE</scope>
    <source>
        <strain evidence="12">London</strain>
    </source>
</reference>
<dbReference type="GO" id="GO:0001006">
    <property type="term" value="F:RNA polymerase III type 3 promoter sequence-specific DNA binding"/>
    <property type="evidence" value="ECO:0007669"/>
    <property type="project" value="TreeGrafter"/>
</dbReference>
<accession>T1K9T7</accession>
<dbReference type="InterPro" id="IPR001005">
    <property type="entry name" value="SANT/Myb"/>
</dbReference>
<evidence type="ECO:0000256" key="5">
    <source>
        <dbReference type="ARBA" id="ARBA00023242"/>
    </source>
</evidence>
<dbReference type="PROSITE" id="PS51294">
    <property type="entry name" value="HTH_MYB"/>
    <property type="match status" value="2"/>
</dbReference>
<dbReference type="PANTHER" id="PTHR46621">
    <property type="entry name" value="SNRNA-ACTIVATING PROTEIN COMPLEX SUBUNIT 4"/>
    <property type="match status" value="1"/>
</dbReference>
<dbReference type="InterPro" id="IPR009057">
    <property type="entry name" value="Homeodomain-like_sf"/>
</dbReference>
<feature type="coiled-coil region" evidence="6">
    <location>
        <begin position="59"/>
        <end position="90"/>
    </location>
</feature>
<evidence type="ECO:0000259" key="10">
    <source>
        <dbReference type="PROSITE" id="PS51294"/>
    </source>
</evidence>
<dbReference type="InterPro" id="IPR051575">
    <property type="entry name" value="Myb-like_DNA-bd"/>
</dbReference>
<keyword evidence="5" id="KW-0539">Nucleus</keyword>
<evidence type="ECO:0000256" key="7">
    <source>
        <dbReference type="SAM" id="MobiDB-lite"/>
    </source>
</evidence>
<dbReference type="Pfam" id="PF00249">
    <property type="entry name" value="Myb_DNA-binding"/>
    <property type="match status" value="1"/>
</dbReference>
<keyword evidence="12" id="KW-1185">Reference proteome</keyword>
<feature type="domain" description="SANT" evidence="9">
    <location>
        <begin position="365"/>
        <end position="416"/>
    </location>
</feature>
<dbReference type="HOGENOM" id="CLU_357660_0_0_1"/>
<dbReference type="STRING" id="32264.T1K9T7"/>
<protein>
    <recommendedName>
        <fullName evidence="13">snRNA-activating protein complex subunit 4</fullName>
    </recommendedName>
</protein>
<dbReference type="GO" id="GO:0042795">
    <property type="term" value="P:snRNA transcription by RNA polymerase II"/>
    <property type="evidence" value="ECO:0007669"/>
    <property type="project" value="TreeGrafter"/>
</dbReference>
<dbReference type="Pfam" id="PF13921">
    <property type="entry name" value="Myb_DNA-bind_6"/>
    <property type="match status" value="1"/>
</dbReference>
<organism evidence="11 12">
    <name type="scientific">Tetranychus urticae</name>
    <name type="common">Two-spotted spider mite</name>
    <dbReference type="NCBI Taxonomy" id="32264"/>
    <lineage>
        <taxon>Eukaryota</taxon>
        <taxon>Metazoa</taxon>
        <taxon>Ecdysozoa</taxon>
        <taxon>Arthropoda</taxon>
        <taxon>Chelicerata</taxon>
        <taxon>Arachnida</taxon>
        <taxon>Acari</taxon>
        <taxon>Acariformes</taxon>
        <taxon>Trombidiformes</taxon>
        <taxon>Prostigmata</taxon>
        <taxon>Eleutherengona</taxon>
        <taxon>Raphignathae</taxon>
        <taxon>Tetranychoidea</taxon>
        <taxon>Tetranychidae</taxon>
        <taxon>Tetranychus</taxon>
    </lineage>
</organism>
<dbReference type="AlphaFoldDB" id="T1K9T7"/>
<dbReference type="SMART" id="SM00717">
    <property type="entry name" value="SANT"/>
    <property type="match status" value="5"/>
</dbReference>
<dbReference type="InterPro" id="IPR017884">
    <property type="entry name" value="SANT_dom"/>
</dbReference>
<evidence type="ECO:0000256" key="1">
    <source>
        <dbReference type="ARBA" id="ARBA00004123"/>
    </source>
</evidence>
<name>T1K9T7_TETUR</name>
<feature type="coiled-coil region" evidence="6">
    <location>
        <begin position="183"/>
        <end position="213"/>
    </location>
</feature>
<dbReference type="PROSITE" id="PS51293">
    <property type="entry name" value="SANT"/>
    <property type="match status" value="1"/>
</dbReference>
<dbReference type="Proteomes" id="UP000015104">
    <property type="component" value="Unassembled WGS sequence"/>
</dbReference>
<keyword evidence="6" id="KW-0175">Coiled coil</keyword>
<dbReference type="EMBL" id="CAEY01001893">
    <property type="status" value="NOT_ANNOTATED_CDS"/>
    <property type="molecule type" value="Genomic_DNA"/>
</dbReference>
<dbReference type="Gene3D" id="1.10.10.60">
    <property type="entry name" value="Homeodomain-like"/>
    <property type="match status" value="3"/>
</dbReference>
<reference evidence="11" key="2">
    <citation type="submission" date="2015-06" db="UniProtKB">
        <authorList>
            <consortium name="EnsemblMetazoa"/>
        </authorList>
    </citation>
    <scope>IDENTIFICATION</scope>
</reference>
<feature type="compositionally biased region" description="Low complexity" evidence="7">
    <location>
        <begin position="717"/>
        <end position="732"/>
    </location>
</feature>
<proteinExistence type="predicted"/>
<evidence type="ECO:0000259" key="9">
    <source>
        <dbReference type="PROSITE" id="PS51293"/>
    </source>
</evidence>
<evidence type="ECO:0000313" key="11">
    <source>
        <dbReference type="EnsemblMetazoa" id="tetur07g06130.1"/>
    </source>
</evidence>
<dbReference type="PROSITE" id="PS50090">
    <property type="entry name" value="MYB_LIKE"/>
    <property type="match status" value="2"/>
</dbReference>
<keyword evidence="3" id="KW-0238">DNA-binding</keyword>
<evidence type="ECO:0000256" key="2">
    <source>
        <dbReference type="ARBA" id="ARBA00023015"/>
    </source>
</evidence>
<dbReference type="eggNOG" id="KOG0049">
    <property type="taxonomic scope" value="Eukaryota"/>
</dbReference>
<dbReference type="InterPro" id="IPR017930">
    <property type="entry name" value="Myb_dom"/>
</dbReference>
<dbReference type="GO" id="GO:0005634">
    <property type="term" value="C:nucleus"/>
    <property type="evidence" value="ECO:0007669"/>
    <property type="project" value="UniProtKB-SubCell"/>
</dbReference>
<dbReference type="PANTHER" id="PTHR46621:SF1">
    <property type="entry name" value="SNRNA-ACTIVATING PROTEIN COMPLEX SUBUNIT 4"/>
    <property type="match status" value="1"/>
</dbReference>
<comment type="subcellular location">
    <subcellularLocation>
        <location evidence="1">Nucleus</location>
    </subcellularLocation>
</comment>
<keyword evidence="4" id="KW-0804">Transcription</keyword>
<feature type="domain" description="HTH myb-type" evidence="10">
    <location>
        <begin position="362"/>
        <end position="417"/>
    </location>
</feature>
<dbReference type="SUPFAM" id="SSF46689">
    <property type="entry name" value="Homeodomain-like"/>
    <property type="match status" value="2"/>
</dbReference>
<evidence type="ECO:0000259" key="8">
    <source>
        <dbReference type="PROSITE" id="PS50090"/>
    </source>
</evidence>
<dbReference type="GO" id="GO:0042796">
    <property type="term" value="P:snRNA transcription by RNA polymerase III"/>
    <property type="evidence" value="ECO:0007669"/>
    <property type="project" value="TreeGrafter"/>
</dbReference>
<evidence type="ECO:0000256" key="4">
    <source>
        <dbReference type="ARBA" id="ARBA00023163"/>
    </source>
</evidence>
<sequence length="784" mass="91693">MNESACVFIEAEKLRILRLDTSLEPDASGFCESPDANETHDIPDINELPPSVPSCYIINQAYQNELEIFKEDLERKLIENRALQEKLYNEEPAISDVAHPNSALKFLVPYFRDRKGFKPEDNDDTKSRKLSGAINFFYRRKKKPWNDQDINNLRSAVESCVRRKTLEPYTRKQDSLLAEIDQLEAIGADQDTLEEKIEKLENVRNEINEISELPVTFFYPPPDKSDDIDWLWVSSQCSALYNEFDCEIKWSNYLHPEINHEKWTSEEESKLKQLCKKIHTDWDMVAVNLGTKRTAWECFEKYQSHFNERIVRSGQFTYEENCLLKKLVDRLSIGDYIPWHQVAYFMTQRSLAQIKHFWNKINCSRRGAKWNELEDKVLLAAVEKHGTRNWKHVAYFIPGRSNRQCRERYMMRLGIKDRKLADWTFNEDCKLIQIAPNLKFRWIEMMAHILKRNARQIAARYDTLERCRIANDLRYYKDLQDLVPRKKSSKSNNFIIPELQLEEGQTIDDFLRSGKKELEINLKNSNYRPKISRLGNGGRPKRAERDEIVEQELVHRFSFYSLIGKLNPQVKRLDRASQEAIVLDVLNSLLQDYFSGKLPEEPHLLVQIVSAVLKKQVIGLNPDKLGYCPPIFPPNLVTTNSYQCLLFMKQHLIKQLEGKTIDTSQHEWHPNYRALLGFLVSVYYWPCFLSTQPPESTQPPKNQLDNMQLLSELSTISSNSSTSSTSSASFSSTKKHSKRRKKSQSPNIDYLNEAREKQRYIFALYQGYLESKARQEVNPQSNAI</sequence>
<evidence type="ECO:0000256" key="6">
    <source>
        <dbReference type="SAM" id="Coils"/>
    </source>
</evidence>
<feature type="domain" description="Myb-like" evidence="8">
    <location>
        <begin position="362"/>
        <end position="413"/>
    </location>
</feature>
<evidence type="ECO:0000256" key="3">
    <source>
        <dbReference type="ARBA" id="ARBA00023125"/>
    </source>
</evidence>
<dbReference type="EnsemblMetazoa" id="tetur07g06130.1">
    <property type="protein sequence ID" value="tetur07g06130.1"/>
    <property type="gene ID" value="tetur07g06130"/>
</dbReference>
<keyword evidence="2" id="KW-0805">Transcription regulation</keyword>
<evidence type="ECO:0000313" key="12">
    <source>
        <dbReference type="Proteomes" id="UP000015104"/>
    </source>
</evidence>
<feature type="region of interest" description="Disordered" evidence="7">
    <location>
        <begin position="717"/>
        <end position="750"/>
    </location>
</feature>
<feature type="domain" description="HTH myb-type" evidence="10">
    <location>
        <begin position="255"/>
        <end position="310"/>
    </location>
</feature>
<evidence type="ECO:0008006" key="13">
    <source>
        <dbReference type="Google" id="ProtNLM"/>
    </source>
</evidence>
<dbReference type="GO" id="GO:0000978">
    <property type="term" value="F:RNA polymerase II cis-regulatory region sequence-specific DNA binding"/>
    <property type="evidence" value="ECO:0007669"/>
    <property type="project" value="TreeGrafter"/>
</dbReference>
<feature type="compositionally biased region" description="Basic residues" evidence="7">
    <location>
        <begin position="733"/>
        <end position="743"/>
    </location>
</feature>